<dbReference type="EMBL" id="CP021744">
    <property type="protein sequence ID" value="ARZ67240.1"/>
    <property type="molecule type" value="Genomic_DNA"/>
</dbReference>
<sequence length="112" mass="11779">MSASTLAALDAPLLVLRVFSAEFAHLPAPTLGISAIVPDLLELSFHDDLAGFEAWRAALGFAPESVSYHEQSGGRTRVLTAQTGYAGAQVRLLGYAEIPARDGGRSRQGAGR</sequence>
<evidence type="ECO:0000313" key="2">
    <source>
        <dbReference type="Proteomes" id="UP000195755"/>
    </source>
</evidence>
<dbReference type="Proteomes" id="UP000195755">
    <property type="component" value="Chromosome"/>
</dbReference>
<dbReference type="KEGG" id="salj:SMD11_1579"/>
<accession>A0A1Z2KYZ2</accession>
<evidence type="ECO:0000313" key="1">
    <source>
        <dbReference type="EMBL" id="ARZ67240.1"/>
    </source>
</evidence>
<dbReference type="OrthoDB" id="3855658at2"/>
<gene>
    <name evidence="1" type="ORF">SMD11_1579</name>
</gene>
<name>A0A1Z2KYZ2_9ACTN</name>
<reference evidence="1 2" key="1">
    <citation type="submission" date="2017-06" db="EMBL/GenBank/DDBJ databases">
        <title>Streptomyces albireticuli Genome sequencing and assembly.</title>
        <authorList>
            <person name="Wang Y."/>
            <person name="Du B."/>
            <person name="Ding Y."/>
            <person name="Liu H."/>
            <person name="Hou Q."/>
            <person name="Liu K."/>
            <person name="Yao L."/>
            <person name="Wang C."/>
        </authorList>
    </citation>
    <scope>NUCLEOTIDE SEQUENCE [LARGE SCALE GENOMIC DNA]</scope>
    <source>
        <strain evidence="1 2">MDJK11</strain>
    </source>
</reference>
<protein>
    <submittedName>
        <fullName evidence="1">Uncharacterized protein</fullName>
    </submittedName>
</protein>
<dbReference type="RefSeq" id="WP_087925726.1">
    <property type="nucleotide sequence ID" value="NZ_CP021744.1"/>
</dbReference>
<proteinExistence type="predicted"/>
<organism evidence="1 2">
    <name type="scientific">Streptomyces albireticuli</name>
    <dbReference type="NCBI Taxonomy" id="1940"/>
    <lineage>
        <taxon>Bacteria</taxon>
        <taxon>Bacillati</taxon>
        <taxon>Actinomycetota</taxon>
        <taxon>Actinomycetes</taxon>
        <taxon>Kitasatosporales</taxon>
        <taxon>Streptomycetaceae</taxon>
        <taxon>Streptomyces</taxon>
    </lineage>
</organism>
<dbReference type="AlphaFoldDB" id="A0A1Z2KYZ2"/>